<protein>
    <submittedName>
        <fullName evidence="1">Uncharacterized protein</fullName>
    </submittedName>
</protein>
<gene>
    <name evidence="1" type="ORF">EUGRSUZ_K00652</name>
</gene>
<dbReference type="AlphaFoldDB" id="A0A058ZYF6"/>
<dbReference type="Gramene" id="KCW46842">
    <property type="protein sequence ID" value="KCW46842"/>
    <property type="gene ID" value="EUGRSUZ_K00652"/>
</dbReference>
<accession>A0A058ZYF6</accession>
<reference evidence="1" key="1">
    <citation type="submission" date="2013-07" db="EMBL/GenBank/DDBJ databases">
        <title>The genome of Eucalyptus grandis.</title>
        <authorList>
            <person name="Schmutz J."/>
            <person name="Hayes R."/>
            <person name="Myburg A."/>
            <person name="Tuskan G."/>
            <person name="Grattapaglia D."/>
            <person name="Rokhsar D.S."/>
        </authorList>
    </citation>
    <scope>NUCLEOTIDE SEQUENCE</scope>
    <source>
        <tissue evidence="1">Leaf extractions</tissue>
    </source>
</reference>
<proteinExistence type="predicted"/>
<evidence type="ECO:0000313" key="1">
    <source>
        <dbReference type="EMBL" id="KCW46842.1"/>
    </source>
</evidence>
<sequence>MFNCTSHRSNHSIHGKRSLRMLLGLFSSPNLIDTATANQLYQTLLKISALRGLLQPKLAHRSNHQYYDECNTIIELNPIPDVNNHTQRRDGT</sequence>
<organism evidence="1">
    <name type="scientific">Eucalyptus grandis</name>
    <name type="common">Flooded gum</name>
    <dbReference type="NCBI Taxonomy" id="71139"/>
    <lineage>
        <taxon>Eukaryota</taxon>
        <taxon>Viridiplantae</taxon>
        <taxon>Streptophyta</taxon>
        <taxon>Embryophyta</taxon>
        <taxon>Tracheophyta</taxon>
        <taxon>Spermatophyta</taxon>
        <taxon>Magnoliopsida</taxon>
        <taxon>eudicotyledons</taxon>
        <taxon>Gunneridae</taxon>
        <taxon>Pentapetalae</taxon>
        <taxon>rosids</taxon>
        <taxon>malvids</taxon>
        <taxon>Myrtales</taxon>
        <taxon>Myrtaceae</taxon>
        <taxon>Myrtoideae</taxon>
        <taxon>Eucalypteae</taxon>
        <taxon>Eucalyptus</taxon>
    </lineage>
</organism>
<dbReference type="EMBL" id="KK198763">
    <property type="protein sequence ID" value="KCW46842.1"/>
    <property type="molecule type" value="Genomic_DNA"/>
</dbReference>
<dbReference type="InParanoid" id="A0A058ZYF6"/>
<name>A0A058ZYF6_EUCGR</name>